<dbReference type="PROSITE" id="PS51285">
    <property type="entry name" value="AGC_KINASE_CTER"/>
    <property type="match status" value="1"/>
</dbReference>
<dbReference type="InterPro" id="IPR008271">
    <property type="entry name" value="Ser/Thr_kinase_AS"/>
</dbReference>
<evidence type="ECO:0000256" key="6">
    <source>
        <dbReference type="ARBA" id="ARBA00022777"/>
    </source>
</evidence>
<protein>
    <recommendedName>
        <fullName evidence="2">non-specific serine/threonine protein kinase</fullName>
        <ecNumber evidence="2">2.7.11.1</ecNumber>
    </recommendedName>
</protein>
<dbReference type="InterPro" id="IPR011009">
    <property type="entry name" value="Kinase-like_dom_sf"/>
</dbReference>
<keyword evidence="4" id="KW-0808">Transferase</keyword>
<feature type="region of interest" description="Disordered" evidence="10">
    <location>
        <begin position="540"/>
        <end position="588"/>
    </location>
</feature>
<organism evidence="13 14">
    <name type="scientific">Rhizophlyctis rosea</name>
    <dbReference type="NCBI Taxonomy" id="64517"/>
    <lineage>
        <taxon>Eukaryota</taxon>
        <taxon>Fungi</taxon>
        <taxon>Fungi incertae sedis</taxon>
        <taxon>Chytridiomycota</taxon>
        <taxon>Chytridiomycota incertae sedis</taxon>
        <taxon>Chytridiomycetes</taxon>
        <taxon>Rhizophlyctidales</taxon>
        <taxon>Rhizophlyctidaceae</taxon>
        <taxon>Rhizophlyctis</taxon>
    </lineage>
</organism>
<dbReference type="GO" id="GO:0005524">
    <property type="term" value="F:ATP binding"/>
    <property type="evidence" value="ECO:0007669"/>
    <property type="project" value="UniProtKB-KW"/>
</dbReference>
<dbReference type="Proteomes" id="UP001212841">
    <property type="component" value="Unassembled WGS sequence"/>
</dbReference>
<dbReference type="InterPro" id="IPR000719">
    <property type="entry name" value="Prot_kinase_dom"/>
</dbReference>
<evidence type="ECO:0000256" key="10">
    <source>
        <dbReference type="SAM" id="MobiDB-lite"/>
    </source>
</evidence>
<keyword evidence="5" id="KW-0547">Nucleotide-binding</keyword>
<dbReference type="SUPFAM" id="SSF56112">
    <property type="entry name" value="Protein kinase-like (PK-like)"/>
    <property type="match status" value="1"/>
</dbReference>
<feature type="region of interest" description="Disordered" evidence="10">
    <location>
        <begin position="434"/>
        <end position="504"/>
    </location>
</feature>
<feature type="compositionally biased region" description="Low complexity" evidence="10">
    <location>
        <begin position="268"/>
        <end position="278"/>
    </location>
</feature>
<evidence type="ECO:0000259" key="11">
    <source>
        <dbReference type="PROSITE" id="PS50011"/>
    </source>
</evidence>
<dbReference type="FunFam" id="3.30.200.20:FF:000550">
    <property type="entry name" value="Serine/threonine-protein kinase greatwall"/>
    <property type="match status" value="1"/>
</dbReference>
<evidence type="ECO:0000256" key="2">
    <source>
        <dbReference type="ARBA" id="ARBA00012513"/>
    </source>
</evidence>
<dbReference type="PROSITE" id="PS50011">
    <property type="entry name" value="PROTEIN_KINASE_DOM"/>
    <property type="match status" value="1"/>
</dbReference>
<feature type="domain" description="AGC-kinase C-terminal" evidence="12">
    <location>
        <begin position="391"/>
        <end position="468"/>
    </location>
</feature>
<evidence type="ECO:0000256" key="9">
    <source>
        <dbReference type="ARBA" id="ARBA00048679"/>
    </source>
</evidence>
<dbReference type="GO" id="GO:0005634">
    <property type="term" value="C:nucleus"/>
    <property type="evidence" value="ECO:0007669"/>
    <property type="project" value="TreeGrafter"/>
</dbReference>
<dbReference type="GO" id="GO:0004674">
    <property type="term" value="F:protein serine/threonine kinase activity"/>
    <property type="evidence" value="ECO:0007669"/>
    <property type="project" value="UniProtKB-KW"/>
</dbReference>
<keyword evidence="6" id="KW-0418">Kinase</keyword>
<dbReference type="PANTHER" id="PTHR24356:SF1">
    <property type="entry name" value="SERINE_THREONINE-PROTEIN KINASE GREATWALL"/>
    <property type="match status" value="1"/>
</dbReference>
<dbReference type="InterPro" id="IPR050236">
    <property type="entry name" value="Ser_Thr_kinase_AGC"/>
</dbReference>
<sequence>TDGESQRGRETPIPHGSGGGKKFMSLFAALLRGGHHRRSPSAHSVNSAVDAPPDRPTTKIPSIHDFEIIKPISRGAFGKVYLARKLKTNDLFAIKILKKDDMVRKNMVSHVLAERKVLALSRNPFVVKLFFAFHSREYLYLVMEYLIGGDLSSLLSNFGVFDEPMARMYAAEVALALEYLHGNGITHRDLKPDNMIINEEGHIKLTDFGLSRISVPEQELDPSNPEQVLTHLNTLSRRNKNTITRRPKLQDLFTPPGSPTDAIDDVKSQTTPSSQTTTLRKPSRMVRKDHSSKALLGTPDYLAPELLLGLNHGSGVDWWAFGICLFEFLVGFPCFTDETPEDIFRNILSGEIEWPEEGVSGEAKDLIIRLLNSDPKHRLRAEGVKRHFFFREVEWDTVREQPAPFIPAPVDMTDTSYFDARNTRPDIAKMSKHSMHIPLSDDQPTPEEKDTSVKAASDSSQTVRWDDDASLARRGSSPVLVAPSTPGEEEELKELTGSQFDVSGSGSALNVTEYKLPRQDSTASYYRDASVEGEYLPVRGGRKVRSHGRDLRVELGERSGRGSGGRQSGERRDEGGGGGGGIVRNMSNASLDTQFQEFTYKNVHGLEEHNKSVRSSWRLSSRPGEG</sequence>
<evidence type="ECO:0000313" key="14">
    <source>
        <dbReference type="Proteomes" id="UP001212841"/>
    </source>
</evidence>
<dbReference type="AlphaFoldDB" id="A0AAD5S1X3"/>
<accession>A0AAD5S1X3</accession>
<name>A0AAD5S1X3_9FUNG</name>
<feature type="compositionally biased region" description="Basic and acidic residues" evidence="10">
    <location>
        <begin position="547"/>
        <end position="560"/>
    </location>
</feature>
<dbReference type="EC" id="2.7.11.1" evidence="2"/>
<feature type="domain" description="Protein kinase" evidence="11">
    <location>
        <begin position="66"/>
        <end position="390"/>
    </location>
</feature>
<feature type="region of interest" description="Disordered" evidence="10">
    <location>
        <begin position="245"/>
        <end position="290"/>
    </location>
</feature>
<dbReference type="Pfam" id="PF00069">
    <property type="entry name" value="Pkinase"/>
    <property type="match status" value="2"/>
</dbReference>
<dbReference type="InterPro" id="IPR000961">
    <property type="entry name" value="AGC-kinase_C"/>
</dbReference>
<dbReference type="Gene3D" id="3.30.200.20">
    <property type="entry name" value="Phosphorylase Kinase, domain 1"/>
    <property type="match status" value="2"/>
</dbReference>
<dbReference type="EMBL" id="JADGJD010002533">
    <property type="protein sequence ID" value="KAJ3031801.1"/>
    <property type="molecule type" value="Genomic_DNA"/>
</dbReference>
<proteinExistence type="inferred from homology"/>
<keyword evidence="7" id="KW-0067">ATP-binding</keyword>
<comment type="caution">
    <text evidence="13">The sequence shown here is derived from an EMBL/GenBank/DDBJ whole genome shotgun (WGS) entry which is preliminary data.</text>
</comment>
<evidence type="ECO:0000256" key="4">
    <source>
        <dbReference type="ARBA" id="ARBA00022679"/>
    </source>
</evidence>
<dbReference type="CDD" id="cd05579">
    <property type="entry name" value="STKc_MAST_like"/>
    <property type="match status" value="1"/>
</dbReference>
<dbReference type="Gene3D" id="1.10.510.10">
    <property type="entry name" value="Transferase(Phosphotransferase) domain 1"/>
    <property type="match status" value="2"/>
</dbReference>
<comment type="catalytic activity">
    <reaction evidence="9">
        <text>L-seryl-[protein] + ATP = O-phospho-L-seryl-[protein] + ADP + H(+)</text>
        <dbReference type="Rhea" id="RHEA:17989"/>
        <dbReference type="Rhea" id="RHEA-COMP:9863"/>
        <dbReference type="Rhea" id="RHEA-COMP:11604"/>
        <dbReference type="ChEBI" id="CHEBI:15378"/>
        <dbReference type="ChEBI" id="CHEBI:29999"/>
        <dbReference type="ChEBI" id="CHEBI:30616"/>
        <dbReference type="ChEBI" id="CHEBI:83421"/>
        <dbReference type="ChEBI" id="CHEBI:456216"/>
        <dbReference type="EC" id="2.7.11.1"/>
    </reaction>
</comment>
<evidence type="ECO:0000256" key="8">
    <source>
        <dbReference type="ARBA" id="ARBA00047899"/>
    </source>
</evidence>
<feature type="compositionally biased region" description="Basic and acidic residues" evidence="10">
    <location>
        <begin position="1"/>
        <end position="12"/>
    </location>
</feature>
<dbReference type="GO" id="GO:0035556">
    <property type="term" value="P:intracellular signal transduction"/>
    <property type="evidence" value="ECO:0007669"/>
    <property type="project" value="TreeGrafter"/>
</dbReference>
<feature type="region of interest" description="Disordered" evidence="10">
    <location>
        <begin position="1"/>
        <end position="21"/>
    </location>
</feature>
<feature type="region of interest" description="Disordered" evidence="10">
    <location>
        <begin position="605"/>
        <end position="626"/>
    </location>
</feature>
<feature type="non-terminal residue" evidence="13">
    <location>
        <position position="1"/>
    </location>
</feature>
<feature type="non-terminal residue" evidence="13">
    <location>
        <position position="626"/>
    </location>
</feature>
<evidence type="ECO:0000256" key="3">
    <source>
        <dbReference type="ARBA" id="ARBA00022527"/>
    </source>
</evidence>
<reference evidence="13" key="1">
    <citation type="submission" date="2020-05" db="EMBL/GenBank/DDBJ databases">
        <title>Phylogenomic resolution of chytrid fungi.</title>
        <authorList>
            <person name="Stajich J.E."/>
            <person name="Amses K."/>
            <person name="Simmons R."/>
            <person name="Seto K."/>
            <person name="Myers J."/>
            <person name="Bonds A."/>
            <person name="Quandt C.A."/>
            <person name="Barry K."/>
            <person name="Liu P."/>
            <person name="Grigoriev I."/>
            <person name="Longcore J.E."/>
            <person name="James T.Y."/>
        </authorList>
    </citation>
    <scope>NUCLEOTIDE SEQUENCE</scope>
    <source>
        <strain evidence="13">JEL0318</strain>
    </source>
</reference>
<evidence type="ECO:0000313" key="13">
    <source>
        <dbReference type="EMBL" id="KAJ3031801.1"/>
    </source>
</evidence>
<dbReference type="SMART" id="SM00220">
    <property type="entry name" value="S_TKc"/>
    <property type="match status" value="1"/>
</dbReference>
<keyword evidence="3" id="KW-0723">Serine/threonine-protein kinase</keyword>
<feature type="region of interest" description="Disordered" evidence="10">
    <location>
        <begin position="36"/>
        <end position="56"/>
    </location>
</feature>
<dbReference type="FunFam" id="1.10.510.10:FF:000604">
    <property type="entry name" value="AGC protein kinase"/>
    <property type="match status" value="1"/>
</dbReference>
<evidence type="ECO:0000256" key="5">
    <source>
        <dbReference type="ARBA" id="ARBA00022741"/>
    </source>
</evidence>
<comment type="similarity">
    <text evidence="1">Belongs to the protein kinase superfamily. AGC Ser/Thr protein kinase family.</text>
</comment>
<dbReference type="PROSITE" id="PS00108">
    <property type="entry name" value="PROTEIN_KINASE_ST"/>
    <property type="match status" value="1"/>
</dbReference>
<evidence type="ECO:0000259" key="12">
    <source>
        <dbReference type="PROSITE" id="PS51285"/>
    </source>
</evidence>
<evidence type="ECO:0000256" key="7">
    <source>
        <dbReference type="ARBA" id="ARBA00022840"/>
    </source>
</evidence>
<gene>
    <name evidence="13" type="ORF">HK097_005406</name>
</gene>
<dbReference type="PANTHER" id="PTHR24356">
    <property type="entry name" value="SERINE/THREONINE-PROTEIN KINASE"/>
    <property type="match status" value="1"/>
</dbReference>
<keyword evidence="14" id="KW-1185">Reference proteome</keyword>
<comment type="catalytic activity">
    <reaction evidence="8">
        <text>L-threonyl-[protein] + ATP = O-phospho-L-threonyl-[protein] + ADP + H(+)</text>
        <dbReference type="Rhea" id="RHEA:46608"/>
        <dbReference type="Rhea" id="RHEA-COMP:11060"/>
        <dbReference type="Rhea" id="RHEA-COMP:11605"/>
        <dbReference type="ChEBI" id="CHEBI:15378"/>
        <dbReference type="ChEBI" id="CHEBI:30013"/>
        <dbReference type="ChEBI" id="CHEBI:30616"/>
        <dbReference type="ChEBI" id="CHEBI:61977"/>
        <dbReference type="ChEBI" id="CHEBI:456216"/>
        <dbReference type="EC" id="2.7.11.1"/>
    </reaction>
</comment>
<evidence type="ECO:0000256" key="1">
    <source>
        <dbReference type="ARBA" id="ARBA00009903"/>
    </source>
</evidence>